<sequence>MEIAGRGLPEGSWWDWEVIVWDGGQLRPAAGYDLTRHHGLEVVFTAPALVSCPPAFQDPVFREPTAEERARLRRTPGGTPPVVVAFEADGGGPEPVSCPIAAEGLDILPGLVPRRSHARAQASPAPRDWPGPPLPTD</sequence>
<feature type="compositionally biased region" description="Pro residues" evidence="1">
    <location>
        <begin position="127"/>
        <end position="137"/>
    </location>
</feature>
<dbReference type="EMBL" id="VFNX01000001">
    <property type="protein sequence ID" value="TQK96008.1"/>
    <property type="molecule type" value="Genomic_DNA"/>
</dbReference>
<accession>A0A542UAD7</accession>
<dbReference type="AlphaFoldDB" id="A0A542UAD7"/>
<organism evidence="2 3">
    <name type="scientific">Streptomyces puniciscabiei</name>
    <dbReference type="NCBI Taxonomy" id="164348"/>
    <lineage>
        <taxon>Bacteria</taxon>
        <taxon>Bacillati</taxon>
        <taxon>Actinomycetota</taxon>
        <taxon>Actinomycetes</taxon>
        <taxon>Kitasatosporales</taxon>
        <taxon>Streptomycetaceae</taxon>
        <taxon>Streptomyces</taxon>
    </lineage>
</organism>
<name>A0A542UAD7_9ACTN</name>
<gene>
    <name evidence="2" type="ORF">FB563_0935</name>
</gene>
<protein>
    <submittedName>
        <fullName evidence="2">Uncharacterized protein</fullName>
    </submittedName>
</protein>
<evidence type="ECO:0000313" key="2">
    <source>
        <dbReference type="EMBL" id="TQK96008.1"/>
    </source>
</evidence>
<dbReference type="OrthoDB" id="3375452at2"/>
<comment type="caution">
    <text evidence="2">The sequence shown here is derived from an EMBL/GenBank/DDBJ whole genome shotgun (WGS) entry which is preliminary data.</text>
</comment>
<feature type="region of interest" description="Disordered" evidence="1">
    <location>
        <begin position="112"/>
        <end position="137"/>
    </location>
</feature>
<keyword evidence="3" id="KW-1185">Reference proteome</keyword>
<reference evidence="2 3" key="1">
    <citation type="submission" date="2019-06" db="EMBL/GenBank/DDBJ databases">
        <title>Sequencing the genomes of 1000 actinobacteria strains.</title>
        <authorList>
            <person name="Klenk H.-P."/>
        </authorList>
    </citation>
    <scope>NUCLEOTIDE SEQUENCE [LARGE SCALE GENOMIC DNA]</scope>
    <source>
        <strain evidence="2 3">DSM 41929</strain>
    </source>
</reference>
<dbReference type="RefSeq" id="WP_055709177.1">
    <property type="nucleotide sequence ID" value="NZ_JBPJFI010000001.1"/>
</dbReference>
<proteinExistence type="predicted"/>
<evidence type="ECO:0000313" key="3">
    <source>
        <dbReference type="Proteomes" id="UP000318103"/>
    </source>
</evidence>
<dbReference type="Proteomes" id="UP000318103">
    <property type="component" value="Unassembled WGS sequence"/>
</dbReference>
<evidence type="ECO:0000256" key="1">
    <source>
        <dbReference type="SAM" id="MobiDB-lite"/>
    </source>
</evidence>